<dbReference type="Pfam" id="PF01042">
    <property type="entry name" value="Ribonuc_L-PSP"/>
    <property type="match status" value="1"/>
</dbReference>
<dbReference type="AlphaFoldDB" id="A0A9X1QCM3"/>
<comment type="similarity">
    <text evidence="1">Belongs to the RutC family.</text>
</comment>
<dbReference type="RefSeq" id="WP_233798815.1">
    <property type="nucleotide sequence ID" value="NZ_JAKFFV010000004.1"/>
</dbReference>
<dbReference type="PANTHER" id="PTHR11803:SF58">
    <property type="entry name" value="PROTEIN HMF1-RELATED"/>
    <property type="match status" value="1"/>
</dbReference>
<dbReference type="EMBL" id="JAKFFV010000004">
    <property type="protein sequence ID" value="MCF2498012.1"/>
    <property type="molecule type" value="Genomic_DNA"/>
</dbReference>
<organism evidence="3 4">
    <name type="scientific">Dyadobacter chenhuakuii</name>
    <dbReference type="NCBI Taxonomy" id="2909339"/>
    <lineage>
        <taxon>Bacteria</taxon>
        <taxon>Pseudomonadati</taxon>
        <taxon>Bacteroidota</taxon>
        <taxon>Cytophagia</taxon>
        <taxon>Cytophagales</taxon>
        <taxon>Spirosomataceae</taxon>
        <taxon>Dyadobacter</taxon>
    </lineage>
</organism>
<dbReference type="GO" id="GO:0005829">
    <property type="term" value="C:cytosol"/>
    <property type="evidence" value="ECO:0007669"/>
    <property type="project" value="TreeGrafter"/>
</dbReference>
<evidence type="ECO:0000313" key="3">
    <source>
        <dbReference type="EMBL" id="MCF2498012.1"/>
    </source>
</evidence>
<dbReference type="InterPro" id="IPR035959">
    <property type="entry name" value="RutC-like_sf"/>
</dbReference>
<evidence type="ECO:0000256" key="2">
    <source>
        <dbReference type="SAM" id="SignalP"/>
    </source>
</evidence>
<gene>
    <name evidence="3" type="ORF">L0661_06825</name>
</gene>
<dbReference type="CDD" id="cd00448">
    <property type="entry name" value="YjgF_YER057c_UK114_family"/>
    <property type="match status" value="1"/>
</dbReference>
<keyword evidence="2" id="KW-0732">Signal</keyword>
<accession>A0A9X1QCM3</accession>
<feature type="chain" id="PRO_5040824795" evidence="2">
    <location>
        <begin position="31"/>
        <end position="156"/>
    </location>
</feature>
<dbReference type="Proteomes" id="UP001139411">
    <property type="component" value="Unassembled WGS sequence"/>
</dbReference>
<dbReference type="InterPro" id="IPR006175">
    <property type="entry name" value="YjgF/YER057c/UK114"/>
</dbReference>
<sequence length="156" mass="16792">MMSERRSILKKLFASVAGVAGIGVASKAIAETPAAPAPEKEVGDVVMYQDVPLFSGHTKFNNMVFIAGKGAHFEGDITAHTKHVLDELEKELIKAGSSMEKVLKCSVFLHDLNDYKAMNEAYKGRFGSKPPCRTTVAVYGGVPGDSLVEIDCIAYI</sequence>
<comment type="caution">
    <text evidence="3">The sequence shown here is derived from an EMBL/GenBank/DDBJ whole genome shotgun (WGS) entry which is preliminary data.</text>
</comment>
<reference evidence="3" key="1">
    <citation type="submission" date="2022-01" db="EMBL/GenBank/DDBJ databases">
        <title>Novel species in genus Dyadobacter.</title>
        <authorList>
            <person name="Ma C."/>
        </authorList>
    </citation>
    <scope>NUCLEOTIDE SEQUENCE</scope>
    <source>
        <strain evidence="3">CY357</strain>
    </source>
</reference>
<protein>
    <submittedName>
        <fullName evidence="3">RidA family protein</fullName>
    </submittedName>
</protein>
<dbReference type="Gene3D" id="3.30.1330.40">
    <property type="entry name" value="RutC-like"/>
    <property type="match status" value="1"/>
</dbReference>
<evidence type="ECO:0000313" key="4">
    <source>
        <dbReference type="Proteomes" id="UP001139411"/>
    </source>
</evidence>
<evidence type="ECO:0000256" key="1">
    <source>
        <dbReference type="ARBA" id="ARBA00010552"/>
    </source>
</evidence>
<dbReference type="PANTHER" id="PTHR11803">
    <property type="entry name" value="2-IMINOBUTANOATE/2-IMINOPROPANOATE DEAMINASE RIDA"/>
    <property type="match status" value="1"/>
</dbReference>
<proteinExistence type="inferred from homology"/>
<dbReference type="GO" id="GO:0019239">
    <property type="term" value="F:deaminase activity"/>
    <property type="evidence" value="ECO:0007669"/>
    <property type="project" value="TreeGrafter"/>
</dbReference>
<dbReference type="SUPFAM" id="SSF55298">
    <property type="entry name" value="YjgF-like"/>
    <property type="match status" value="1"/>
</dbReference>
<feature type="signal peptide" evidence="2">
    <location>
        <begin position="1"/>
        <end position="30"/>
    </location>
</feature>
<name>A0A9X1QCM3_9BACT</name>